<keyword evidence="4" id="KW-1133">Transmembrane helix</keyword>
<evidence type="ECO:0000313" key="5">
    <source>
        <dbReference type="EMBL" id="UZK57273.1"/>
    </source>
</evidence>
<keyword evidence="6" id="KW-1185">Reference proteome</keyword>
<protein>
    <submittedName>
        <fullName evidence="5">DUF881 domain-containing protein</fullName>
    </submittedName>
</protein>
<dbReference type="Pfam" id="PF05949">
    <property type="entry name" value="DUF881"/>
    <property type="match status" value="1"/>
</dbReference>
<dbReference type="Gene3D" id="3.30.70.1880">
    <property type="entry name" value="Protein of unknown function DUF881"/>
    <property type="match status" value="1"/>
</dbReference>
<reference evidence="5" key="1">
    <citation type="journal article" date="2022" name="Front. Microbiol.">
        <title>Mirubactin C rescues the lethal effect of cell wall biosynthesis mutations in Bacillus subtilis.</title>
        <authorList>
            <person name="Kepplinger B."/>
            <person name="Wen X."/>
            <person name="Tyler A.R."/>
            <person name="Kim B.Y."/>
            <person name="Brown J."/>
            <person name="Banks P."/>
            <person name="Dashti Y."/>
            <person name="Mackenzie E.S."/>
            <person name="Wills C."/>
            <person name="Kawai Y."/>
            <person name="Waldron K.J."/>
            <person name="Allenby N.E.E."/>
            <person name="Wu L.J."/>
            <person name="Hall M.J."/>
            <person name="Errington J."/>
        </authorList>
    </citation>
    <scope>NUCLEOTIDE SEQUENCE</scope>
    <source>
        <strain evidence="5">MDA8-470</strain>
    </source>
</reference>
<evidence type="ECO:0000256" key="3">
    <source>
        <dbReference type="SAM" id="MobiDB-lite"/>
    </source>
</evidence>
<keyword evidence="4" id="KW-0812">Transmembrane</keyword>
<keyword evidence="4" id="KW-0472">Membrane</keyword>
<evidence type="ECO:0000256" key="2">
    <source>
        <dbReference type="SAM" id="Coils"/>
    </source>
</evidence>
<evidence type="ECO:0000313" key="6">
    <source>
        <dbReference type="Proteomes" id="UP001164963"/>
    </source>
</evidence>
<proteinExistence type="inferred from homology"/>
<sequence length="300" mass="31525">MSQQPPGRTTDPPPKRPDASMLLLTNVMEHSLDDGYAEAAARREAEGRAGMPRTLKAKLGLAACLVLAALVVTLGAAQARVTAPVLAKEKQELIDRIDAETDAADTLESQVEEVRDDVSSRQRKALQEHGGDQAELVALLSGATSVHGPGLKVVVDDAEDTDQGGGGPRETSGFSDTGRVRDRDMQRVVNGLWESGAEAIAINGQRLTALSAIRAAGDAILVDNKPLVPPYSVLAVGDGKKLAAAFKDSADGRYLQALKDSFDIRTAISVQEKLSLPAAPSLIVRTAEPYKAADTGKGTS</sequence>
<evidence type="ECO:0000256" key="1">
    <source>
        <dbReference type="ARBA" id="ARBA00009108"/>
    </source>
</evidence>
<feature type="transmembrane region" description="Helical" evidence="4">
    <location>
        <begin position="59"/>
        <end position="77"/>
    </location>
</feature>
<dbReference type="EMBL" id="CP098740">
    <property type="protein sequence ID" value="UZK57273.1"/>
    <property type="molecule type" value="Genomic_DNA"/>
</dbReference>
<dbReference type="InterPro" id="IPR010273">
    <property type="entry name" value="DUF881"/>
</dbReference>
<comment type="similarity">
    <text evidence="1">Belongs to the UPF0749 family.</text>
</comment>
<gene>
    <name evidence="5" type="ORF">NEH16_27145</name>
</gene>
<feature type="region of interest" description="Disordered" evidence="3">
    <location>
        <begin position="157"/>
        <end position="180"/>
    </location>
</feature>
<evidence type="ECO:0000256" key="4">
    <source>
        <dbReference type="SAM" id="Phobius"/>
    </source>
</evidence>
<dbReference type="Proteomes" id="UP001164963">
    <property type="component" value="Chromosome"/>
</dbReference>
<dbReference type="PANTHER" id="PTHR37313">
    <property type="entry name" value="UPF0749 PROTEIN RV1825"/>
    <property type="match status" value="1"/>
</dbReference>
<feature type="coiled-coil region" evidence="2">
    <location>
        <begin position="90"/>
        <end position="124"/>
    </location>
</feature>
<name>A0ABY6PYK3_9ACTN</name>
<dbReference type="RefSeq" id="WP_079193047.1">
    <property type="nucleotide sequence ID" value="NZ_CP098740.1"/>
</dbReference>
<keyword evidence="2" id="KW-0175">Coiled coil</keyword>
<organism evidence="5 6">
    <name type="scientific">Streptomyces drozdowiczii</name>
    <dbReference type="NCBI Taxonomy" id="202862"/>
    <lineage>
        <taxon>Bacteria</taxon>
        <taxon>Bacillati</taxon>
        <taxon>Actinomycetota</taxon>
        <taxon>Actinomycetes</taxon>
        <taxon>Kitasatosporales</taxon>
        <taxon>Streptomycetaceae</taxon>
        <taxon>Streptomyces</taxon>
    </lineage>
</organism>
<accession>A0ABY6PYK3</accession>
<dbReference type="PANTHER" id="PTHR37313:SF1">
    <property type="entry name" value="UPF0749 PROTEIN RV1823"/>
    <property type="match status" value="1"/>
</dbReference>